<sequence length="144" mass="15409">MKNPPDVKNSKHRHLDDAALPSRAARGFFGSGSTLDPLFPSNESDSASALVNYLYAVDSAASADAVQVFFSPINVEEDVIVMDAIPVPKIGKGGGEGRPHLQSIVKRGKLSNNPSIGGIENRKPDKNKPCRYLDACKYGPTCQV</sequence>
<dbReference type="AlphaFoldDB" id="S8DTC7"/>
<accession>S8DTC7</accession>
<reference evidence="1 2" key="1">
    <citation type="journal article" date="2013" name="BMC Genomics">
        <title>The miniature genome of a carnivorous plant Genlisea aurea contains a low number of genes and short non-coding sequences.</title>
        <authorList>
            <person name="Leushkin E.V."/>
            <person name="Sutormin R.A."/>
            <person name="Nabieva E.R."/>
            <person name="Penin A.A."/>
            <person name="Kondrashov A.S."/>
            <person name="Logacheva M.D."/>
        </authorList>
    </citation>
    <scope>NUCLEOTIDE SEQUENCE [LARGE SCALE GENOMIC DNA]</scope>
</reference>
<evidence type="ECO:0000313" key="2">
    <source>
        <dbReference type="Proteomes" id="UP000015453"/>
    </source>
</evidence>
<dbReference type="EMBL" id="AUSU01005716">
    <property type="protein sequence ID" value="EPS63072.1"/>
    <property type="molecule type" value="Genomic_DNA"/>
</dbReference>
<keyword evidence="2" id="KW-1185">Reference proteome</keyword>
<gene>
    <name evidence="1" type="ORF">M569_11716</name>
</gene>
<evidence type="ECO:0008006" key="3">
    <source>
        <dbReference type="Google" id="ProtNLM"/>
    </source>
</evidence>
<evidence type="ECO:0000313" key="1">
    <source>
        <dbReference type="EMBL" id="EPS63072.1"/>
    </source>
</evidence>
<dbReference type="OrthoDB" id="446617at2759"/>
<comment type="caution">
    <text evidence="1">The sequence shown here is derived from an EMBL/GenBank/DDBJ whole genome shotgun (WGS) entry which is preliminary data.</text>
</comment>
<dbReference type="Proteomes" id="UP000015453">
    <property type="component" value="Unassembled WGS sequence"/>
</dbReference>
<protein>
    <recommendedName>
        <fullName evidence="3">C3H1-type domain-containing protein</fullName>
    </recommendedName>
</protein>
<organism evidence="1 2">
    <name type="scientific">Genlisea aurea</name>
    <dbReference type="NCBI Taxonomy" id="192259"/>
    <lineage>
        <taxon>Eukaryota</taxon>
        <taxon>Viridiplantae</taxon>
        <taxon>Streptophyta</taxon>
        <taxon>Embryophyta</taxon>
        <taxon>Tracheophyta</taxon>
        <taxon>Spermatophyta</taxon>
        <taxon>Magnoliopsida</taxon>
        <taxon>eudicotyledons</taxon>
        <taxon>Gunneridae</taxon>
        <taxon>Pentapetalae</taxon>
        <taxon>asterids</taxon>
        <taxon>lamiids</taxon>
        <taxon>Lamiales</taxon>
        <taxon>Lentibulariaceae</taxon>
        <taxon>Genlisea</taxon>
    </lineage>
</organism>
<name>S8DTC7_9LAMI</name>
<proteinExistence type="predicted"/>